<dbReference type="GO" id="GO:0005783">
    <property type="term" value="C:endoplasmic reticulum"/>
    <property type="evidence" value="ECO:0007669"/>
    <property type="project" value="TreeGrafter"/>
</dbReference>
<evidence type="ECO:0000313" key="7">
    <source>
        <dbReference type="EMBL" id="CEP15504.1"/>
    </source>
</evidence>
<dbReference type="InterPro" id="IPR025390">
    <property type="entry name" value="Dsc3_C"/>
</dbReference>
<evidence type="ECO:0000256" key="5">
    <source>
        <dbReference type="SAM" id="Phobius"/>
    </source>
</evidence>
<dbReference type="InterPro" id="IPR001104">
    <property type="entry name" value="3-oxo-5_a-steroid_4-DH_C"/>
</dbReference>
<evidence type="ECO:0000259" key="6">
    <source>
        <dbReference type="PROSITE" id="PS50053"/>
    </source>
</evidence>
<dbReference type="SUPFAM" id="SSF54236">
    <property type="entry name" value="Ubiquitin-like"/>
    <property type="match status" value="1"/>
</dbReference>
<feature type="transmembrane region" description="Helical" evidence="5">
    <location>
        <begin position="300"/>
        <end position="319"/>
    </location>
</feature>
<gene>
    <name evidence="7" type="primary">PARPA_09734.1 scaffold 38623</name>
</gene>
<evidence type="ECO:0000313" key="8">
    <source>
        <dbReference type="Proteomes" id="UP000054107"/>
    </source>
</evidence>
<dbReference type="PROSITE" id="PS50053">
    <property type="entry name" value="UBIQUITIN_2"/>
    <property type="match status" value="1"/>
</dbReference>
<protein>
    <recommendedName>
        <fullName evidence="6">Ubiquitin-like domain-containing protein</fullName>
    </recommendedName>
</protein>
<dbReference type="PROSITE" id="PS50244">
    <property type="entry name" value="S5A_REDUCTASE"/>
    <property type="match status" value="1"/>
</dbReference>
<accession>A0A0B7NJ25</accession>
<keyword evidence="3 5" id="KW-1133">Transmembrane helix</keyword>
<feature type="transmembrane region" description="Helical" evidence="5">
    <location>
        <begin position="220"/>
        <end position="241"/>
    </location>
</feature>
<evidence type="ECO:0000256" key="1">
    <source>
        <dbReference type="ARBA" id="ARBA00004127"/>
    </source>
</evidence>
<dbReference type="GO" id="GO:0003865">
    <property type="term" value="F:3-oxo-5-alpha-steroid 4-dehydrogenase activity"/>
    <property type="evidence" value="ECO:0007669"/>
    <property type="project" value="TreeGrafter"/>
</dbReference>
<dbReference type="SMART" id="SM00213">
    <property type="entry name" value="UBQ"/>
    <property type="match status" value="1"/>
</dbReference>
<sequence length="455" mass="52658">MEPTEYYESVDLHIRWSEGQDIVLRASPQDSVHTIKEKIRQSSSRAENKYIRLIHNGKMLEDAKTLKEYGIGKIIRADSKAKLEPPSPVYLHCSLSNFTPTNPQNNQPQMTPPTGFDRLRESGFTEEDIRNIRIQFHRLHGTPFEEGPSEEARNLEEQWMDNTGETLPDGSDICAQQLHELQASVLSYGKLNLHNNKKPTTYWALQLSKLVVPKRYFSHFYIAGLTAAIISIIELVSLSYYKKPLFLMCLLDHYDNRAGSRHISKQQCITGLMLITFHLSRRVYESFYVEKPSRTATMHFSHYLVGIGFYNAMVLGTWLEGVTNFESWQPPEPSLDIATILAITLFLYASYHQHKCHVILSSLRSKNEEGYSIPRGDWFEILVTPHYFADILVYLSLNILYRFQNCIMLCGLIWTTVNLSIVSKETQVWYHTHFSAEKYNRVFPHGRKRIIPGLY</sequence>
<dbReference type="STRING" id="35722.A0A0B7NJ25"/>
<proteinExistence type="predicted"/>
<dbReference type="Pfam" id="PF02544">
    <property type="entry name" value="Steroid_dh"/>
    <property type="match status" value="1"/>
</dbReference>
<evidence type="ECO:0000256" key="3">
    <source>
        <dbReference type="ARBA" id="ARBA00022989"/>
    </source>
</evidence>
<dbReference type="PANTHER" id="PTHR14624">
    <property type="entry name" value="DFG10 PROTEIN"/>
    <property type="match status" value="1"/>
</dbReference>
<organism evidence="7 8">
    <name type="scientific">Parasitella parasitica</name>
    <dbReference type="NCBI Taxonomy" id="35722"/>
    <lineage>
        <taxon>Eukaryota</taxon>
        <taxon>Fungi</taxon>
        <taxon>Fungi incertae sedis</taxon>
        <taxon>Mucoromycota</taxon>
        <taxon>Mucoromycotina</taxon>
        <taxon>Mucoromycetes</taxon>
        <taxon>Mucorales</taxon>
        <taxon>Mucorineae</taxon>
        <taxon>Mucoraceae</taxon>
        <taxon>Parasitella</taxon>
    </lineage>
</organism>
<dbReference type="UniPathway" id="UPA00378"/>
<dbReference type="InterPro" id="IPR039698">
    <property type="entry name" value="Dfg10/SRD5A3"/>
</dbReference>
<dbReference type="Pfam" id="PF00240">
    <property type="entry name" value="ubiquitin"/>
    <property type="match status" value="1"/>
</dbReference>
<dbReference type="InterPro" id="IPR029071">
    <property type="entry name" value="Ubiquitin-like_domsf"/>
</dbReference>
<dbReference type="InterPro" id="IPR000626">
    <property type="entry name" value="Ubiquitin-like_dom"/>
</dbReference>
<dbReference type="CDD" id="cd17039">
    <property type="entry name" value="Ubl_ubiquitin_like"/>
    <property type="match status" value="1"/>
</dbReference>
<dbReference type="AlphaFoldDB" id="A0A0B7NJ25"/>
<dbReference type="GO" id="GO:0016095">
    <property type="term" value="P:polyprenol catabolic process"/>
    <property type="evidence" value="ECO:0007669"/>
    <property type="project" value="TreeGrafter"/>
</dbReference>
<comment type="subcellular location">
    <subcellularLocation>
        <location evidence="1">Endomembrane system</location>
        <topology evidence="1">Multi-pass membrane protein</topology>
    </subcellularLocation>
</comment>
<dbReference type="Proteomes" id="UP000054107">
    <property type="component" value="Unassembled WGS sequence"/>
</dbReference>
<dbReference type="Gene3D" id="3.10.20.90">
    <property type="entry name" value="Phosphatidylinositol 3-kinase Catalytic Subunit, Chain A, domain 1"/>
    <property type="match status" value="1"/>
</dbReference>
<evidence type="ECO:0000256" key="2">
    <source>
        <dbReference type="ARBA" id="ARBA00022692"/>
    </source>
</evidence>
<feature type="domain" description="Ubiquitin-like" evidence="6">
    <location>
        <begin position="10"/>
        <end position="71"/>
    </location>
</feature>
<dbReference type="OrthoDB" id="541710at2759"/>
<reference evidence="7 8" key="1">
    <citation type="submission" date="2014-09" db="EMBL/GenBank/DDBJ databases">
        <authorList>
            <person name="Ellenberger Sabrina"/>
        </authorList>
    </citation>
    <scope>NUCLEOTIDE SEQUENCE [LARGE SCALE GENOMIC DNA]</scope>
    <source>
        <strain evidence="7 8">CBS 412.66</strain>
    </source>
</reference>
<evidence type="ECO:0000256" key="4">
    <source>
        <dbReference type="ARBA" id="ARBA00023136"/>
    </source>
</evidence>
<dbReference type="GO" id="GO:0006488">
    <property type="term" value="P:dolichol-linked oligosaccharide biosynthetic process"/>
    <property type="evidence" value="ECO:0007669"/>
    <property type="project" value="InterPro"/>
</dbReference>
<name>A0A0B7NJ25_9FUNG</name>
<keyword evidence="2 5" id="KW-0812">Transmembrane</keyword>
<dbReference type="Pfam" id="PF13373">
    <property type="entry name" value="Dsc3_C"/>
    <property type="match status" value="1"/>
</dbReference>
<feature type="transmembrane region" description="Helical" evidence="5">
    <location>
        <begin position="334"/>
        <end position="351"/>
    </location>
</feature>
<keyword evidence="8" id="KW-1185">Reference proteome</keyword>
<keyword evidence="4 5" id="KW-0472">Membrane</keyword>
<dbReference type="PANTHER" id="PTHR14624:SF0">
    <property type="entry name" value="POLYPRENOL REDUCTASE"/>
    <property type="match status" value="1"/>
</dbReference>
<dbReference type="EMBL" id="LN732480">
    <property type="protein sequence ID" value="CEP15504.1"/>
    <property type="molecule type" value="Genomic_DNA"/>
</dbReference>